<evidence type="ECO:0000313" key="2">
    <source>
        <dbReference type="EMBL" id="EJT76220.1"/>
    </source>
</evidence>
<dbReference type="RefSeq" id="XP_009222220.1">
    <property type="nucleotide sequence ID" value="XM_009223956.1"/>
</dbReference>
<gene>
    <name evidence="3" type="primary">20346600</name>
    <name evidence="2" type="ORF">GGTG_06142</name>
</gene>
<feature type="compositionally biased region" description="Gly residues" evidence="1">
    <location>
        <begin position="537"/>
        <end position="547"/>
    </location>
</feature>
<dbReference type="eggNOG" id="ENOG502R5R5">
    <property type="taxonomic scope" value="Eukaryota"/>
</dbReference>
<feature type="compositionally biased region" description="Basic and acidic residues" evidence="1">
    <location>
        <begin position="261"/>
        <end position="296"/>
    </location>
</feature>
<evidence type="ECO:0000256" key="1">
    <source>
        <dbReference type="SAM" id="MobiDB-lite"/>
    </source>
</evidence>
<feature type="region of interest" description="Disordered" evidence="1">
    <location>
        <begin position="446"/>
        <end position="469"/>
    </location>
</feature>
<name>J3NXY7_GAET3</name>
<dbReference type="EMBL" id="GL385397">
    <property type="protein sequence ID" value="EJT76220.1"/>
    <property type="molecule type" value="Genomic_DNA"/>
</dbReference>
<reference evidence="3" key="5">
    <citation type="submission" date="2018-04" db="UniProtKB">
        <authorList>
            <consortium name="EnsemblFungi"/>
        </authorList>
    </citation>
    <scope>IDENTIFICATION</scope>
    <source>
        <strain evidence="3">R3-111a-1</strain>
    </source>
</reference>
<feature type="compositionally biased region" description="Low complexity" evidence="1">
    <location>
        <begin position="221"/>
        <end position="254"/>
    </location>
</feature>
<evidence type="ECO:0000313" key="3">
    <source>
        <dbReference type="EnsemblFungi" id="EJT76220"/>
    </source>
</evidence>
<reference evidence="2" key="3">
    <citation type="submission" date="2010-09" db="EMBL/GenBank/DDBJ databases">
        <title>Annotation of Gaeumannomyces graminis var. tritici R3-111a-1.</title>
        <authorList>
            <consortium name="The Broad Institute Genome Sequencing Platform"/>
            <person name="Ma L.-J."/>
            <person name="Dead R."/>
            <person name="Young S.K."/>
            <person name="Zeng Q."/>
            <person name="Gargeya S."/>
            <person name="Fitzgerald M."/>
            <person name="Haas B."/>
            <person name="Abouelleil A."/>
            <person name="Alvarado L."/>
            <person name="Arachchi H.M."/>
            <person name="Berlin A."/>
            <person name="Brown A."/>
            <person name="Chapman S.B."/>
            <person name="Chen Z."/>
            <person name="Dunbar C."/>
            <person name="Freedman E."/>
            <person name="Gearin G."/>
            <person name="Gellesch M."/>
            <person name="Goldberg J."/>
            <person name="Griggs A."/>
            <person name="Gujja S."/>
            <person name="Heiman D."/>
            <person name="Howarth C."/>
            <person name="Larson L."/>
            <person name="Lui A."/>
            <person name="MacDonald P.J.P."/>
            <person name="Mehta T."/>
            <person name="Montmayeur A."/>
            <person name="Murphy C."/>
            <person name="Neiman D."/>
            <person name="Pearson M."/>
            <person name="Priest M."/>
            <person name="Roberts A."/>
            <person name="Saif S."/>
            <person name="Shea T."/>
            <person name="Shenoy N."/>
            <person name="Sisk P."/>
            <person name="Stolte C."/>
            <person name="Sykes S."/>
            <person name="Yandava C."/>
            <person name="Wortman J."/>
            <person name="Nusbaum C."/>
            <person name="Birren B."/>
        </authorList>
    </citation>
    <scope>NUCLEOTIDE SEQUENCE</scope>
    <source>
        <strain evidence="2">R3-111a-1</strain>
    </source>
</reference>
<dbReference type="GeneID" id="20346600"/>
<sequence>MRQGGNPGRSQDRNSGGKTIKERLSNIATAFQADRKRRKPPHTASPIITTTAAAAAAAAPGNGRGSSHDRNRRAAPAPLKSPALQHFVPTHTPDRPSRPVRDAPSEEECYALFSGGRRQRQQQQQQKREQQYQQHQGAAAAAAAAATPPSLSLPTTRHGSFASTGGGGGGSGSSGHGSGVLVVHLDSPPPPLYEQPRPAPMPWLTSSGGGPPGTEGWRHNQQQQQQQQQYYRSSPSPMRQQSAASSRSGSTTTTTHRHRNKELPPLRTDDSATAHMWRGEGRPRGMRREDDCDHGSDAGYHQPSRGEFSPSLSPSRHGRPRKAAAAAACRLCRRRACELSVGQQDATLCRHCELAPMSAAMARARGESGSVSSLSSGSHYGDDESPARQRRRRAQESEPLDDAAAACSEYSSRVGSVSGDSRAGSPFPLGVARGVALTATPCSPREVDVVGSPASARSDADPRHPHHTFDFGFSTAHAAEEEQDRGGARGDAAVGPATTPRRRLVVVEQRPVIVADDGDEALDWGTQWSPAYYFGEPGAGEAGGGLGKAVRRQLEADNERASGGSHDSMSPEPTPTSPILSRLPSEDRITRAGVLCVPKRREEPTLFI</sequence>
<feature type="compositionally biased region" description="Basic and acidic residues" evidence="1">
    <location>
        <begin position="458"/>
        <end position="469"/>
    </location>
</feature>
<dbReference type="AlphaFoldDB" id="J3NXY7"/>
<feature type="compositionally biased region" description="Low complexity" evidence="1">
    <location>
        <begin position="49"/>
        <end position="59"/>
    </location>
</feature>
<feature type="region of interest" description="Disordered" evidence="1">
    <location>
        <begin position="537"/>
        <end position="586"/>
    </location>
</feature>
<feature type="compositionally biased region" description="Low complexity" evidence="1">
    <location>
        <begin position="121"/>
        <end position="146"/>
    </location>
</feature>
<protein>
    <submittedName>
        <fullName evidence="2 3">Uncharacterized protein</fullName>
    </submittedName>
</protein>
<dbReference type="HOGENOM" id="CLU_449079_0_0_1"/>
<organism evidence="2">
    <name type="scientific">Gaeumannomyces tritici (strain R3-111a-1)</name>
    <name type="common">Wheat and barley take-all root rot fungus</name>
    <name type="synonym">Gaeumannomyces graminis var. tritici</name>
    <dbReference type="NCBI Taxonomy" id="644352"/>
    <lineage>
        <taxon>Eukaryota</taxon>
        <taxon>Fungi</taxon>
        <taxon>Dikarya</taxon>
        <taxon>Ascomycota</taxon>
        <taxon>Pezizomycotina</taxon>
        <taxon>Sordariomycetes</taxon>
        <taxon>Sordariomycetidae</taxon>
        <taxon>Magnaporthales</taxon>
        <taxon>Magnaporthaceae</taxon>
        <taxon>Gaeumannomyces</taxon>
    </lineage>
</organism>
<feature type="compositionally biased region" description="Polar residues" evidence="1">
    <location>
        <begin position="149"/>
        <end position="158"/>
    </location>
</feature>
<reference evidence="3" key="4">
    <citation type="journal article" date="2015" name="G3 (Bethesda)">
        <title>Genome sequences of three phytopathogenic species of the Magnaporthaceae family of fungi.</title>
        <authorList>
            <person name="Okagaki L.H."/>
            <person name="Nunes C.C."/>
            <person name="Sailsbery J."/>
            <person name="Clay B."/>
            <person name="Brown D."/>
            <person name="John T."/>
            <person name="Oh Y."/>
            <person name="Young N."/>
            <person name="Fitzgerald M."/>
            <person name="Haas B.J."/>
            <person name="Zeng Q."/>
            <person name="Young S."/>
            <person name="Adiconis X."/>
            <person name="Fan L."/>
            <person name="Levin J.Z."/>
            <person name="Mitchell T.K."/>
            <person name="Okubara P.A."/>
            <person name="Farman M.L."/>
            <person name="Kohn L.M."/>
            <person name="Birren B."/>
            <person name="Ma L.-J."/>
            <person name="Dean R.A."/>
        </authorList>
    </citation>
    <scope>NUCLEOTIDE SEQUENCE</scope>
    <source>
        <strain evidence="3">R3-111a-1</strain>
    </source>
</reference>
<feature type="region of interest" description="Disordered" evidence="1">
    <location>
        <begin position="1"/>
        <end position="320"/>
    </location>
</feature>
<feature type="compositionally biased region" description="Basic and acidic residues" evidence="1">
    <location>
        <begin position="92"/>
        <end position="104"/>
    </location>
</feature>
<dbReference type="VEuPathDB" id="FungiDB:GGTG_06142"/>
<keyword evidence="4" id="KW-1185">Reference proteome</keyword>
<dbReference type="Proteomes" id="UP000006039">
    <property type="component" value="Unassembled WGS sequence"/>
</dbReference>
<feature type="compositionally biased region" description="Pro residues" evidence="1">
    <location>
        <begin position="187"/>
        <end position="201"/>
    </location>
</feature>
<evidence type="ECO:0000313" key="4">
    <source>
        <dbReference type="Proteomes" id="UP000006039"/>
    </source>
</evidence>
<reference evidence="4" key="1">
    <citation type="submission" date="2010-07" db="EMBL/GenBank/DDBJ databases">
        <title>The genome sequence of Gaeumannomyces graminis var. tritici strain R3-111a-1.</title>
        <authorList>
            <consortium name="The Broad Institute Genome Sequencing Platform"/>
            <person name="Ma L.-J."/>
            <person name="Dead R."/>
            <person name="Young S."/>
            <person name="Zeng Q."/>
            <person name="Koehrsen M."/>
            <person name="Alvarado L."/>
            <person name="Berlin A."/>
            <person name="Chapman S.B."/>
            <person name="Chen Z."/>
            <person name="Freedman E."/>
            <person name="Gellesch M."/>
            <person name="Goldberg J."/>
            <person name="Griggs A."/>
            <person name="Gujja S."/>
            <person name="Heilman E.R."/>
            <person name="Heiman D."/>
            <person name="Hepburn T."/>
            <person name="Howarth C."/>
            <person name="Jen D."/>
            <person name="Larson L."/>
            <person name="Mehta T."/>
            <person name="Neiman D."/>
            <person name="Pearson M."/>
            <person name="Roberts A."/>
            <person name="Saif S."/>
            <person name="Shea T."/>
            <person name="Shenoy N."/>
            <person name="Sisk P."/>
            <person name="Stolte C."/>
            <person name="Sykes S."/>
            <person name="Walk T."/>
            <person name="White J."/>
            <person name="Yandava C."/>
            <person name="Haas B."/>
            <person name="Nusbaum C."/>
            <person name="Birren B."/>
        </authorList>
    </citation>
    <scope>NUCLEOTIDE SEQUENCE [LARGE SCALE GENOMIC DNA]</scope>
    <source>
        <strain evidence="4">R3-111a-1</strain>
    </source>
</reference>
<reference evidence="2" key="2">
    <citation type="submission" date="2010-07" db="EMBL/GenBank/DDBJ databases">
        <authorList>
            <consortium name="The Broad Institute Genome Sequencing Platform"/>
            <consortium name="Broad Institute Genome Sequencing Center for Infectious Disease"/>
            <person name="Ma L.-J."/>
            <person name="Dead R."/>
            <person name="Young S."/>
            <person name="Zeng Q."/>
            <person name="Koehrsen M."/>
            <person name="Alvarado L."/>
            <person name="Berlin A."/>
            <person name="Chapman S.B."/>
            <person name="Chen Z."/>
            <person name="Freedman E."/>
            <person name="Gellesch M."/>
            <person name="Goldberg J."/>
            <person name="Griggs A."/>
            <person name="Gujja S."/>
            <person name="Heilman E.R."/>
            <person name="Heiman D."/>
            <person name="Hepburn T."/>
            <person name="Howarth C."/>
            <person name="Jen D."/>
            <person name="Larson L."/>
            <person name="Mehta T."/>
            <person name="Neiman D."/>
            <person name="Pearson M."/>
            <person name="Roberts A."/>
            <person name="Saif S."/>
            <person name="Shea T."/>
            <person name="Shenoy N."/>
            <person name="Sisk P."/>
            <person name="Stolte C."/>
            <person name="Sykes S."/>
            <person name="Walk T."/>
            <person name="White J."/>
            <person name="Yandava C."/>
            <person name="Haas B."/>
            <person name="Nusbaum C."/>
            <person name="Birren B."/>
        </authorList>
    </citation>
    <scope>NUCLEOTIDE SEQUENCE</scope>
    <source>
        <strain evidence="2">R3-111a-1</strain>
    </source>
</reference>
<feature type="compositionally biased region" description="Gly residues" evidence="1">
    <location>
        <begin position="164"/>
        <end position="178"/>
    </location>
</feature>
<feature type="region of interest" description="Disordered" evidence="1">
    <location>
        <begin position="365"/>
        <end position="406"/>
    </location>
</feature>
<proteinExistence type="predicted"/>
<dbReference type="EnsemblFungi" id="EJT76220">
    <property type="protein sequence ID" value="EJT76220"/>
    <property type="gene ID" value="GGTG_06142"/>
</dbReference>
<accession>J3NXY7</accession>
<feature type="compositionally biased region" description="Low complexity" evidence="1">
    <location>
        <begin position="367"/>
        <end position="378"/>
    </location>
</feature>
<dbReference type="OrthoDB" id="10639561at2759"/>